<proteinExistence type="predicted"/>
<evidence type="ECO:0000313" key="2">
    <source>
        <dbReference type="EMBL" id="MFC0513086.1"/>
    </source>
</evidence>
<name>A0ABV6L035_9SPHI</name>
<feature type="domain" description="AB hydrolase-1" evidence="1">
    <location>
        <begin position="19"/>
        <end position="247"/>
    </location>
</feature>
<organism evidence="2 3">
    <name type="scientific">Mucilaginibacter angelicae</name>
    <dbReference type="NCBI Taxonomy" id="869718"/>
    <lineage>
        <taxon>Bacteria</taxon>
        <taxon>Pseudomonadati</taxon>
        <taxon>Bacteroidota</taxon>
        <taxon>Sphingobacteriia</taxon>
        <taxon>Sphingobacteriales</taxon>
        <taxon>Sphingobacteriaceae</taxon>
        <taxon>Mucilaginibacter</taxon>
    </lineage>
</organism>
<accession>A0ABV6L035</accession>
<keyword evidence="2" id="KW-0378">Hydrolase</keyword>
<dbReference type="EMBL" id="JBHLTS010000004">
    <property type="protein sequence ID" value="MFC0513086.1"/>
    <property type="molecule type" value="Genomic_DNA"/>
</dbReference>
<dbReference type="SUPFAM" id="SSF53474">
    <property type="entry name" value="alpha/beta-Hydrolases"/>
    <property type="match status" value="1"/>
</dbReference>
<dbReference type="PANTHER" id="PTHR37017">
    <property type="entry name" value="AB HYDROLASE-1 DOMAIN-CONTAINING PROTEIN-RELATED"/>
    <property type="match status" value="1"/>
</dbReference>
<sequence length="255" mass="28334">MENTSSQHTSKLHSTNKVFVLVHGAWSAPFVWEMVKENLSEYGNPVWAIQLPGHGSDHTDPKLLHMDSYIKFVSDRIEKTGEKVILVGHSFAGVIISGVAERIPELIEKLVFVAAYVPQNGQSAYAISSLDKQSLLGASLLVSDDHSGFDIKKEDIINIFCQDGSDDVQQLILDHYKSEPAAPFADEVVLSEERFGKVAKYYVETSRDHGIGNKLQKEMIAAAKIKHVYELNAGHTPQLSRPRELSDILLKIGRL</sequence>
<dbReference type="Pfam" id="PF12697">
    <property type="entry name" value="Abhydrolase_6"/>
    <property type="match status" value="1"/>
</dbReference>
<dbReference type="PANTHER" id="PTHR37017:SF11">
    <property type="entry name" value="ESTERASE_LIPASE_THIOESTERASE DOMAIN-CONTAINING PROTEIN"/>
    <property type="match status" value="1"/>
</dbReference>
<comment type="caution">
    <text evidence="2">The sequence shown here is derived from an EMBL/GenBank/DDBJ whole genome shotgun (WGS) entry which is preliminary data.</text>
</comment>
<reference evidence="2 3" key="1">
    <citation type="submission" date="2024-09" db="EMBL/GenBank/DDBJ databases">
        <authorList>
            <person name="Sun Q."/>
            <person name="Mori K."/>
        </authorList>
    </citation>
    <scope>NUCLEOTIDE SEQUENCE [LARGE SCALE GENOMIC DNA]</scope>
    <source>
        <strain evidence="2 3">NCAIM B.02415</strain>
    </source>
</reference>
<dbReference type="InterPro" id="IPR029058">
    <property type="entry name" value="AB_hydrolase_fold"/>
</dbReference>
<evidence type="ECO:0000259" key="1">
    <source>
        <dbReference type="Pfam" id="PF12697"/>
    </source>
</evidence>
<dbReference type="InterPro" id="IPR000073">
    <property type="entry name" value="AB_hydrolase_1"/>
</dbReference>
<evidence type="ECO:0000313" key="3">
    <source>
        <dbReference type="Proteomes" id="UP001589828"/>
    </source>
</evidence>
<dbReference type="RefSeq" id="WP_377020959.1">
    <property type="nucleotide sequence ID" value="NZ_JBHLTS010000004.1"/>
</dbReference>
<gene>
    <name evidence="2" type="ORF">ACFFGT_02705</name>
</gene>
<protein>
    <submittedName>
        <fullName evidence="2">Alpha/beta fold hydrolase</fullName>
    </submittedName>
</protein>
<keyword evidence="3" id="KW-1185">Reference proteome</keyword>
<dbReference type="Gene3D" id="3.40.50.1820">
    <property type="entry name" value="alpha/beta hydrolase"/>
    <property type="match status" value="1"/>
</dbReference>
<dbReference type="Proteomes" id="UP001589828">
    <property type="component" value="Unassembled WGS sequence"/>
</dbReference>
<dbReference type="InterPro" id="IPR052897">
    <property type="entry name" value="Sec-Metab_Biosynth_Hydrolase"/>
</dbReference>
<dbReference type="GO" id="GO:0016787">
    <property type="term" value="F:hydrolase activity"/>
    <property type="evidence" value="ECO:0007669"/>
    <property type="project" value="UniProtKB-KW"/>
</dbReference>